<proteinExistence type="predicted"/>
<dbReference type="PANTHER" id="PTHR45947">
    <property type="entry name" value="SULFOQUINOVOSYL TRANSFERASE SQD2"/>
    <property type="match status" value="1"/>
</dbReference>
<reference evidence="1" key="1">
    <citation type="journal article" date="2014" name="Int. J. Syst. Evol. Microbiol.">
        <title>Complete genome sequence of Corynebacterium casei LMG S-19264T (=DSM 44701T), isolated from a smear-ripened cheese.</title>
        <authorList>
            <consortium name="US DOE Joint Genome Institute (JGI-PGF)"/>
            <person name="Walter F."/>
            <person name="Albersmeier A."/>
            <person name="Kalinowski J."/>
            <person name="Ruckert C."/>
        </authorList>
    </citation>
    <scope>NUCLEOTIDE SEQUENCE</scope>
    <source>
        <strain evidence="1">CGMCC 1.12214</strain>
    </source>
</reference>
<protein>
    <submittedName>
        <fullName evidence="1">Glycosyl transferase</fullName>
    </submittedName>
</protein>
<dbReference type="PANTHER" id="PTHR45947:SF3">
    <property type="entry name" value="SULFOQUINOVOSYL TRANSFERASE SQD2"/>
    <property type="match status" value="1"/>
</dbReference>
<dbReference type="Gene3D" id="3.40.50.2000">
    <property type="entry name" value="Glycogen Phosphorylase B"/>
    <property type="match status" value="2"/>
</dbReference>
<dbReference type="AlphaFoldDB" id="A0A917MGM7"/>
<dbReference type="GO" id="GO:0016758">
    <property type="term" value="F:hexosyltransferase activity"/>
    <property type="evidence" value="ECO:0007669"/>
    <property type="project" value="TreeGrafter"/>
</dbReference>
<dbReference type="Proteomes" id="UP000603912">
    <property type="component" value="Unassembled WGS sequence"/>
</dbReference>
<gene>
    <name evidence="1" type="ORF">GCM10007036_09200</name>
</gene>
<keyword evidence="2" id="KW-1185">Reference proteome</keyword>
<name>A0A917MGM7_9HYPH</name>
<dbReference type="RefSeq" id="WP_188516525.1">
    <property type="nucleotide sequence ID" value="NZ_BMES01000001.1"/>
</dbReference>
<reference evidence="1" key="2">
    <citation type="submission" date="2020-09" db="EMBL/GenBank/DDBJ databases">
        <authorList>
            <person name="Sun Q."/>
            <person name="Zhou Y."/>
        </authorList>
    </citation>
    <scope>NUCLEOTIDE SEQUENCE</scope>
    <source>
        <strain evidence="1">CGMCC 1.12214</strain>
    </source>
</reference>
<organism evidence="1 2">
    <name type="scientific">Alsobacter metallidurans</name>
    <dbReference type="NCBI Taxonomy" id="340221"/>
    <lineage>
        <taxon>Bacteria</taxon>
        <taxon>Pseudomonadati</taxon>
        <taxon>Pseudomonadota</taxon>
        <taxon>Alphaproteobacteria</taxon>
        <taxon>Hyphomicrobiales</taxon>
        <taxon>Alsobacteraceae</taxon>
        <taxon>Alsobacter</taxon>
    </lineage>
</organism>
<dbReference type="EMBL" id="BMES01000001">
    <property type="protein sequence ID" value="GGH11855.1"/>
    <property type="molecule type" value="Genomic_DNA"/>
</dbReference>
<evidence type="ECO:0000313" key="1">
    <source>
        <dbReference type="EMBL" id="GGH11855.1"/>
    </source>
</evidence>
<evidence type="ECO:0000313" key="2">
    <source>
        <dbReference type="Proteomes" id="UP000603912"/>
    </source>
</evidence>
<dbReference type="Pfam" id="PF13692">
    <property type="entry name" value="Glyco_trans_1_4"/>
    <property type="match status" value="1"/>
</dbReference>
<dbReference type="InterPro" id="IPR050194">
    <property type="entry name" value="Glycosyltransferase_grp1"/>
</dbReference>
<dbReference type="CDD" id="cd03801">
    <property type="entry name" value="GT4_PimA-like"/>
    <property type="match status" value="1"/>
</dbReference>
<keyword evidence="1" id="KW-0808">Transferase</keyword>
<sequence>MRVVFHAPLKPPEHPAPSGDREIARLLLRALEQAGIAAERPFALRMFDPRGDASLMRRLAAEARDAAGRFVEEAQSRPPAERPGAVLTYHVHYKAPDVFGPAVATALGLPYVVVEGSRAPKRAGGPWAVGHALAEAALDRADAVLIMNARDRPMLEAARPTAQRLIDFPPFLDAAAWPRLERPAATAAGRPRLLAVGMMRAGDKLASFRVLAEALATLDERPWTLDVAGDGPARPEVEAAFARFGDRVRLHGELDRAGLARLYAGADLLAWPAVNEAFGMAFLEAALFGCPALAGAYGGVAGVVDNGRTGVLTPPGDAAAFASALGSLLDAPGRLRALSVAARDQALGGRTLDAASARLRGALAEAGRAFAERAS</sequence>
<accession>A0A917MGM7</accession>
<dbReference type="SUPFAM" id="SSF53756">
    <property type="entry name" value="UDP-Glycosyltransferase/glycogen phosphorylase"/>
    <property type="match status" value="1"/>
</dbReference>
<comment type="caution">
    <text evidence="1">The sequence shown here is derived from an EMBL/GenBank/DDBJ whole genome shotgun (WGS) entry which is preliminary data.</text>
</comment>